<feature type="region of interest" description="Disordered" evidence="1">
    <location>
        <begin position="29"/>
        <end position="62"/>
    </location>
</feature>
<dbReference type="AlphaFoldDB" id="A0AAV7RCW3"/>
<dbReference type="EMBL" id="JANPWB010000009">
    <property type="protein sequence ID" value="KAJ1149933.1"/>
    <property type="molecule type" value="Genomic_DNA"/>
</dbReference>
<gene>
    <name evidence="2" type="ORF">NDU88_002731</name>
</gene>
<organism evidence="2 3">
    <name type="scientific">Pleurodeles waltl</name>
    <name type="common">Iberian ribbed newt</name>
    <dbReference type="NCBI Taxonomy" id="8319"/>
    <lineage>
        <taxon>Eukaryota</taxon>
        <taxon>Metazoa</taxon>
        <taxon>Chordata</taxon>
        <taxon>Craniata</taxon>
        <taxon>Vertebrata</taxon>
        <taxon>Euteleostomi</taxon>
        <taxon>Amphibia</taxon>
        <taxon>Batrachia</taxon>
        <taxon>Caudata</taxon>
        <taxon>Salamandroidea</taxon>
        <taxon>Salamandridae</taxon>
        <taxon>Pleurodelinae</taxon>
        <taxon>Pleurodeles</taxon>
    </lineage>
</organism>
<keyword evidence="3" id="KW-1185">Reference proteome</keyword>
<accession>A0AAV7RCW3</accession>
<name>A0AAV7RCW3_PLEWA</name>
<evidence type="ECO:0000313" key="3">
    <source>
        <dbReference type="Proteomes" id="UP001066276"/>
    </source>
</evidence>
<evidence type="ECO:0000313" key="2">
    <source>
        <dbReference type="EMBL" id="KAJ1149933.1"/>
    </source>
</evidence>
<proteinExistence type="predicted"/>
<protein>
    <submittedName>
        <fullName evidence="2">Uncharacterized protein</fullName>
    </submittedName>
</protein>
<comment type="caution">
    <text evidence="2">The sequence shown here is derived from an EMBL/GenBank/DDBJ whole genome shotgun (WGS) entry which is preliminary data.</text>
</comment>
<dbReference type="Proteomes" id="UP001066276">
    <property type="component" value="Chromosome 5"/>
</dbReference>
<feature type="region of interest" description="Disordered" evidence="1">
    <location>
        <begin position="75"/>
        <end position="113"/>
    </location>
</feature>
<evidence type="ECO:0000256" key="1">
    <source>
        <dbReference type="SAM" id="MobiDB-lite"/>
    </source>
</evidence>
<reference evidence="2" key="1">
    <citation type="journal article" date="2022" name="bioRxiv">
        <title>Sequencing and chromosome-scale assembly of the giantPleurodeles waltlgenome.</title>
        <authorList>
            <person name="Brown T."/>
            <person name="Elewa A."/>
            <person name="Iarovenko S."/>
            <person name="Subramanian E."/>
            <person name="Araus A.J."/>
            <person name="Petzold A."/>
            <person name="Susuki M."/>
            <person name="Suzuki K.-i.T."/>
            <person name="Hayashi T."/>
            <person name="Toyoda A."/>
            <person name="Oliveira C."/>
            <person name="Osipova E."/>
            <person name="Leigh N.D."/>
            <person name="Simon A."/>
            <person name="Yun M.H."/>
        </authorList>
    </citation>
    <scope>NUCLEOTIDE SEQUENCE</scope>
    <source>
        <strain evidence="2">20211129_DDA</strain>
        <tissue evidence="2">Liver</tissue>
    </source>
</reference>
<sequence>MGRKAAQSPERLLEVFGAEVASLPAARLQRQGGSKFSRRSGASFKQRVAAGGRGSGSSAAVSVASRMGEQTCQAGAQVGAPIRHRAEGRVKSGEVYPTSREAAGHGALGQGDDPVFDARPSTSRGASASLEHVEKELLDYDKEVEEHVASVPRGDWMEMPRVVRKVVQRDHLGGHRQELVAGNLQ</sequence>